<dbReference type="FunFam" id="3.40.50.300:FF:000589">
    <property type="entry name" value="ABC transporter, ATP-binding subunit"/>
    <property type="match status" value="1"/>
</dbReference>
<dbReference type="GO" id="GO:0005524">
    <property type="term" value="F:ATP binding"/>
    <property type="evidence" value="ECO:0007669"/>
    <property type="project" value="UniProtKB-KW"/>
</dbReference>
<evidence type="ECO:0000256" key="4">
    <source>
        <dbReference type="ARBA" id="ARBA00022458"/>
    </source>
</evidence>
<feature type="domain" description="ABC transporter" evidence="10">
    <location>
        <begin position="5"/>
        <end position="227"/>
    </location>
</feature>
<dbReference type="InterPro" id="IPR003593">
    <property type="entry name" value="AAA+_ATPase"/>
</dbReference>
<keyword evidence="4" id="KW-0536">Nodulation</keyword>
<dbReference type="PROSITE" id="PS50893">
    <property type="entry name" value="ABC_TRANSPORTER_2"/>
    <property type="match status" value="1"/>
</dbReference>
<dbReference type="SMART" id="SM00382">
    <property type="entry name" value="AAA"/>
    <property type="match status" value="1"/>
</dbReference>
<evidence type="ECO:0000256" key="2">
    <source>
        <dbReference type="ARBA" id="ARBA00005417"/>
    </source>
</evidence>
<evidence type="ECO:0000256" key="8">
    <source>
        <dbReference type="ARBA" id="ARBA00022967"/>
    </source>
</evidence>
<keyword evidence="8" id="KW-1278">Translocase</keyword>
<evidence type="ECO:0000256" key="9">
    <source>
        <dbReference type="ARBA" id="ARBA00023136"/>
    </source>
</evidence>
<dbReference type="Gene3D" id="3.40.50.300">
    <property type="entry name" value="P-loop containing nucleotide triphosphate hydrolases"/>
    <property type="match status" value="1"/>
</dbReference>
<organism evidence="11">
    <name type="scientific">uncultured Thiotrichaceae bacterium</name>
    <dbReference type="NCBI Taxonomy" id="298394"/>
    <lineage>
        <taxon>Bacteria</taxon>
        <taxon>Pseudomonadati</taxon>
        <taxon>Pseudomonadota</taxon>
        <taxon>Gammaproteobacteria</taxon>
        <taxon>Thiotrichales</taxon>
        <taxon>Thiotrichaceae</taxon>
        <taxon>environmental samples</taxon>
    </lineage>
</organism>
<reference evidence="11" key="1">
    <citation type="submission" date="2020-01" db="EMBL/GenBank/DDBJ databases">
        <authorList>
            <person name="Meier V. D."/>
            <person name="Meier V D."/>
        </authorList>
    </citation>
    <scope>NUCLEOTIDE SEQUENCE</scope>
    <source>
        <strain evidence="11">HLG_WM_MAG_07</strain>
    </source>
</reference>
<dbReference type="SUPFAM" id="SSF52540">
    <property type="entry name" value="P-loop containing nucleoside triphosphate hydrolases"/>
    <property type="match status" value="1"/>
</dbReference>
<keyword evidence="9" id="KW-0472">Membrane</keyword>
<dbReference type="PANTHER" id="PTHR42711:SF5">
    <property type="entry name" value="ABC TRANSPORTER ATP-BINDING PROTEIN NATA"/>
    <property type="match status" value="1"/>
</dbReference>
<evidence type="ECO:0000259" key="10">
    <source>
        <dbReference type="PROSITE" id="PS50893"/>
    </source>
</evidence>
<evidence type="ECO:0000256" key="1">
    <source>
        <dbReference type="ARBA" id="ARBA00004236"/>
    </source>
</evidence>
<evidence type="ECO:0000256" key="5">
    <source>
        <dbReference type="ARBA" id="ARBA00022475"/>
    </source>
</evidence>
<gene>
    <name evidence="11" type="ORF">HELGO_WM13482</name>
</gene>
<dbReference type="Pfam" id="PF00005">
    <property type="entry name" value="ABC_tran"/>
    <property type="match status" value="1"/>
</dbReference>
<protein>
    <submittedName>
        <fullName evidence="11">ABC transporter, ATP-binding protein</fullName>
    </submittedName>
</protein>
<dbReference type="PANTHER" id="PTHR42711">
    <property type="entry name" value="ABC TRANSPORTER ATP-BINDING PROTEIN"/>
    <property type="match status" value="1"/>
</dbReference>
<dbReference type="PROSITE" id="PS00211">
    <property type="entry name" value="ABC_TRANSPORTER_1"/>
    <property type="match status" value="1"/>
</dbReference>
<evidence type="ECO:0000256" key="3">
    <source>
        <dbReference type="ARBA" id="ARBA00022448"/>
    </source>
</evidence>
<comment type="subcellular location">
    <subcellularLocation>
        <location evidence="1">Cell membrane</location>
    </subcellularLocation>
</comment>
<proteinExistence type="inferred from homology"/>
<dbReference type="InterPro" id="IPR017871">
    <property type="entry name" value="ABC_transporter-like_CS"/>
</dbReference>
<dbReference type="GO" id="GO:0005886">
    <property type="term" value="C:plasma membrane"/>
    <property type="evidence" value="ECO:0007669"/>
    <property type="project" value="UniProtKB-SubCell"/>
</dbReference>
<keyword evidence="3" id="KW-0813">Transport</keyword>
<dbReference type="GO" id="GO:0016887">
    <property type="term" value="F:ATP hydrolysis activity"/>
    <property type="evidence" value="ECO:0007669"/>
    <property type="project" value="InterPro"/>
</dbReference>
<dbReference type="EMBL" id="CACVAY010000042">
    <property type="protein sequence ID" value="CAA6810105.1"/>
    <property type="molecule type" value="Genomic_DNA"/>
</dbReference>
<accession>A0A6S6SZQ0</accession>
<evidence type="ECO:0000256" key="7">
    <source>
        <dbReference type="ARBA" id="ARBA00022840"/>
    </source>
</evidence>
<comment type="similarity">
    <text evidence="2">Belongs to the ABC transporter superfamily.</text>
</comment>
<keyword evidence="5" id="KW-1003">Cell membrane</keyword>
<dbReference type="InterPro" id="IPR050763">
    <property type="entry name" value="ABC_transporter_ATP-binding"/>
</dbReference>
<dbReference type="AlphaFoldDB" id="A0A6S6SZQ0"/>
<dbReference type="InterPro" id="IPR003439">
    <property type="entry name" value="ABC_transporter-like_ATP-bd"/>
</dbReference>
<name>A0A6S6SZQ0_9GAMM</name>
<evidence type="ECO:0000256" key="6">
    <source>
        <dbReference type="ARBA" id="ARBA00022741"/>
    </source>
</evidence>
<keyword evidence="7 11" id="KW-0067">ATP-binding</keyword>
<evidence type="ECO:0000313" key="11">
    <source>
        <dbReference type="EMBL" id="CAA6810105.1"/>
    </source>
</evidence>
<dbReference type="InterPro" id="IPR027417">
    <property type="entry name" value="P-loop_NTPase"/>
</dbReference>
<sequence>MTNILEVRQLRKHYPDVKAVNGVDFGIPEGICFGLLGPNGAGKTTTIEMMEGILKPSSGEIFYKGEPQSTLFKQEAGIQFQSTALQDYLTVRENLTLFQSLYTKHLPVDELIDICSLASFLDQDASKLSGGQRQRLLLAIALVNDPEIVFLDEPTTGLDPQARLNFWTLVKRIKARKKTVLLTTHYMEEAYNLCDEIAIMDHGKIIAHGTPDELLAEQFQDVVIELPKAALANNITELPYTIFNKDNGNVEISSKDVNSTLSHMLAQGISLEKVQVRSRTLEDLFIELTGKELRT</sequence>
<keyword evidence="6" id="KW-0547">Nucleotide-binding</keyword>